<dbReference type="PANTHER" id="PTHR22617:SF23">
    <property type="entry name" value="CHEMOTAXIS PROTEIN CHEW"/>
    <property type="match status" value="1"/>
</dbReference>
<comment type="caution">
    <text evidence="3">The sequence shown here is derived from an EMBL/GenBank/DDBJ whole genome shotgun (WGS) entry which is preliminary data.</text>
</comment>
<dbReference type="InterPro" id="IPR039315">
    <property type="entry name" value="CheW"/>
</dbReference>
<dbReference type="PROSITE" id="PS50851">
    <property type="entry name" value="CHEW"/>
    <property type="match status" value="1"/>
</dbReference>
<sequence>MKEKYLEFKIANKYFAYPIERIREIMEYPVVEPLTSAPDKVLGVMNLRGKLVVVFDIAACLNEETHQISSKTCVIVTEVHRGGESFVIANKVDLVRQVVDISLTELETVPNLGGRLESSLIKGVAKLEQRMLTILDVDELLSESQWHCVVHESQVEQTHG</sequence>
<dbReference type="PANTHER" id="PTHR22617">
    <property type="entry name" value="CHEMOTAXIS SENSOR HISTIDINE KINASE-RELATED"/>
    <property type="match status" value="1"/>
</dbReference>
<dbReference type="SMART" id="SM00260">
    <property type="entry name" value="CheW"/>
    <property type="match status" value="1"/>
</dbReference>
<dbReference type="Proteomes" id="UP000094761">
    <property type="component" value="Unassembled WGS sequence"/>
</dbReference>
<dbReference type="AlphaFoldDB" id="A0A178JGF3"/>
<proteinExistence type="predicted"/>
<dbReference type="Pfam" id="PF01584">
    <property type="entry name" value="CheW"/>
    <property type="match status" value="1"/>
</dbReference>
<accession>A0A178JGF3</accession>
<dbReference type="GO" id="GO:0006935">
    <property type="term" value="P:chemotaxis"/>
    <property type="evidence" value="ECO:0007669"/>
    <property type="project" value="InterPro"/>
</dbReference>
<protein>
    <submittedName>
        <fullName evidence="3">Chemotaxis protein CheW</fullName>
    </submittedName>
</protein>
<evidence type="ECO:0000313" key="2">
    <source>
        <dbReference type="EMBL" id="MDC5741528.1"/>
    </source>
</evidence>
<keyword evidence="5" id="KW-1185">Reference proteome</keyword>
<evidence type="ECO:0000313" key="3">
    <source>
        <dbReference type="EMBL" id="OAN00760.1"/>
    </source>
</evidence>
<dbReference type="OrthoDB" id="9790406at2"/>
<dbReference type="Proteomes" id="UP001150001">
    <property type="component" value="Unassembled WGS sequence"/>
</dbReference>
<dbReference type="GO" id="GO:0007165">
    <property type="term" value="P:signal transduction"/>
    <property type="evidence" value="ECO:0007669"/>
    <property type="project" value="InterPro"/>
</dbReference>
<dbReference type="EMBL" id="LUAX01000001">
    <property type="protein sequence ID" value="OAN00760.1"/>
    <property type="molecule type" value="Genomic_DNA"/>
</dbReference>
<dbReference type="Gene3D" id="2.30.30.40">
    <property type="entry name" value="SH3 Domains"/>
    <property type="match status" value="1"/>
</dbReference>
<dbReference type="InterPro" id="IPR036061">
    <property type="entry name" value="CheW-like_dom_sf"/>
</dbReference>
<organism evidence="3 4">
    <name type="scientific">Vibrio europaeus</name>
    <dbReference type="NCBI Taxonomy" id="300876"/>
    <lineage>
        <taxon>Bacteria</taxon>
        <taxon>Pseudomonadati</taxon>
        <taxon>Pseudomonadota</taxon>
        <taxon>Gammaproteobacteria</taxon>
        <taxon>Vibrionales</taxon>
        <taxon>Vibrionaceae</taxon>
        <taxon>Vibrio</taxon>
        <taxon>Vibrio oreintalis group</taxon>
    </lineage>
</organism>
<name>A0A178JGF3_9VIBR</name>
<dbReference type="Gene3D" id="2.40.50.180">
    <property type="entry name" value="CheA-289, Domain 4"/>
    <property type="match status" value="1"/>
</dbReference>
<dbReference type="InterPro" id="IPR002545">
    <property type="entry name" value="CheW-lke_dom"/>
</dbReference>
<dbReference type="RefSeq" id="WP_069666659.1">
    <property type="nucleotide sequence ID" value="NZ_JAPFIM010000026.1"/>
</dbReference>
<reference evidence="3 4" key="1">
    <citation type="submission" date="2016-03" db="EMBL/GenBank/DDBJ databases">
        <title>Draft genome sequence of the Vibrio tubiashii subs. europaeus.</title>
        <authorList>
            <person name="Spinard E."/>
            <person name="Dubert J."/>
            <person name="Nelson D.R."/>
            <person name="Barja J.L."/>
        </authorList>
    </citation>
    <scope>NUCLEOTIDE SEQUENCE [LARGE SCALE GENOMIC DNA]</scope>
    <source>
        <strain evidence="4">PP-638</strain>
        <strain evidence="3">PP2-638</strain>
    </source>
</reference>
<gene>
    <name evidence="3" type="ORF">AZ468_06430</name>
    <name evidence="2" type="ORF">OPW20_15760</name>
</gene>
<reference evidence="2" key="2">
    <citation type="submission" date="2022-11" db="EMBL/GenBank/DDBJ databases">
        <title>Role of the vibriolysin VemA secreted by the emergent pathogen Vibrio europaeus in the colonization of Manila clam mucus.</title>
        <authorList>
            <person name="Martinez C."/>
            <person name="Rodriguez S."/>
            <person name="Vences A."/>
            <person name="Barja J.L."/>
            <person name="Toranzo A.E."/>
            <person name="Dubert J."/>
        </authorList>
    </citation>
    <scope>NUCLEOTIDE SEQUENCE</scope>
    <source>
        <strain evidence="2">3454</strain>
    </source>
</reference>
<feature type="domain" description="CheW-like" evidence="1">
    <location>
        <begin position="2"/>
        <end position="146"/>
    </location>
</feature>
<evidence type="ECO:0000313" key="4">
    <source>
        <dbReference type="Proteomes" id="UP000094761"/>
    </source>
</evidence>
<evidence type="ECO:0000259" key="1">
    <source>
        <dbReference type="PROSITE" id="PS50851"/>
    </source>
</evidence>
<evidence type="ECO:0000313" key="5">
    <source>
        <dbReference type="Proteomes" id="UP001150001"/>
    </source>
</evidence>
<dbReference type="GO" id="GO:0005829">
    <property type="term" value="C:cytosol"/>
    <property type="evidence" value="ECO:0007669"/>
    <property type="project" value="TreeGrafter"/>
</dbReference>
<dbReference type="EMBL" id="JAPFIT010000018">
    <property type="protein sequence ID" value="MDC5741528.1"/>
    <property type="molecule type" value="Genomic_DNA"/>
</dbReference>
<dbReference type="SUPFAM" id="SSF50341">
    <property type="entry name" value="CheW-like"/>
    <property type="match status" value="1"/>
</dbReference>
<dbReference type="GeneID" id="78075317"/>